<feature type="coiled-coil region" evidence="1">
    <location>
        <begin position="548"/>
        <end position="582"/>
    </location>
</feature>
<proteinExistence type="predicted"/>
<evidence type="ECO:0000256" key="1">
    <source>
        <dbReference type="SAM" id="Coils"/>
    </source>
</evidence>
<evidence type="ECO:0000313" key="2">
    <source>
        <dbReference type="EMBL" id="OXM83746.1"/>
    </source>
</evidence>
<evidence type="ECO:0008006" key="4">
    <source>
        <dbReference type="Google" id="ProtNLM"/>
    </source>
</evidence>
<dbReference type="AlphaFoldDB" id="A0A229UK20"/>
<protein>
    <recommendedName>
        <fullName evidence="4">Transcription initiation factor TFIID</fullName>
    </recommendedName>
</protein>
<evidence type="ECO:0000313" key="3">
    <source>
        <dbReference type="Proteomes" id="UP000215509"/>
    </source>
</evidence>
<keyword evidence="3" id="KW-1185">Reference proteome</keyword>
<organism evidence="2 3">
    <name type="scientific">Paenibacillus rigui</name>
    <dbReference type="NCBI Taxonomy" id="554312"/>
    <lineage>
        <taxon>Bacteria</taxon>
        <taxon>Bacillati</taxon>
        <taxon>Bacillota</taxon>
        <taxon>Bacilli</taxon>
        <taxon>Bacillales</taxon>
        <taxon>Paenibacillaceae</taxon>
        <taxon>Paenibacillus</taxon>
    </lineage>
</organism>
<dbReference type="RefSeq" id="WP_094017503.1">
    <property type="nucleotide sequence ID" value="NZ_NMQW01000039.1"/>
</dbReference>
<reference evidence="2 3" key="1">
    <citation type="submission" date="2017-07" db="EMBL/GenBank/DDBJ databases">
        <title>Genome sequencing and assembly of Paenibacillus rigui.</title>
        <authorList>
            <person name="Mayilraj S."/>
        </authorList>
    </citation>
    <scope>NUCLEOTIDE SEQUENCE [LARGE SCALE GENOMIC DNA]</scope>
    <source>
        <strain evidence="2 3">JCM 16352</strain>
    </source>
</reference>
<keyword evidence="1" id="KW-0175">Coiled coil</keyword>
<dbReference type="OrthoDB" id="1871252at2"/>
<accession>A0A229UK20</accession>
<sequence>MREALLSFANEYAAEKESNGLDADELRSINHPLVFLFLGDQADEALRQVFELNRKRWNNSAGVVYLQVGTRPAMPGDSGTDGSGTDNGVYFWPLEGTNGEKKTVRAELYKQFYGNESKLLELNVILRRMNNRISAFGRSYSNMQRLNIAVVTEADDPASVLVPELTVLMRSIFGEHFRSVQMDLYTLLQEKQVGESFALSSSFGVSFLREVDQCQSRDYTFRELLQVTGEGIRLPAQHGPAPLFDMVYLFSDKDERGIFAESGMQGTYEMICSLNLLKNRKVPGELDPQHGAYNNQQFRQNMTPPDADGRCYVSAGYSRVQRPNQAIALTVLYHVYRKALHRLQENSAGLDTRERLELLELEPHRSDDRIRSLMAEHSQALDGMYGLLYHNVSASELRGMTLRQAEAALYGGNAQTFFETNVVRRVEAGFALHDGAKSLARLFTERVLAEPKYGFFSGAAWTDERESGSIPAALREQLRETTMLLAQGKAELEQKYAEGVELQGKDRRSLWSRLTQQLPVKEIVRRVLDDIYGLKLELLALHMKQQLLELYLNTLEGLHARMKQLEGRAQQLERTLHEASRSSIHQSHRSDYLGRNINEYYGHVVDIVVKELEERRGASYFCNERSLGNVSILLEQGEDKVVQRLVELCRKDVFVHPLFDQTFEGELLERANVAASYDNRDVLSKEDLYRDLYATLENEAAIRADVYRSTHRHRYEEKYLFGDYHSEFVQYAYAVDHGSRTYKLGCVHERKPSGIEKLNLMGGFRIEDLMYYRNGKLYYDTYVENGFVFHGKP</sequence>
<dbReference type="Proteomes" id="UP000215509">
    <property type="component" value="Unassembled WGS sequence"/>
</dbReference>
<name>A0A229UK20_9BACL</name>
<gene>
    <name evidence="2" type="ORF">CF651_24460</name>
</gene>
<comment type="caution">
    <text evidence="2">The sequence shown here is derived from an EMBL/GenBank/DDBJ whole genome shotgun (WGS) entry which is preliminary data.</text>
</comment>
<dbReference type="EMBL" id="NMQW01000039">
    <property type="protein sequence ID" value="OXM83746.1"/>
    <property type="molecule type" value="Genomic_DNA"/>
</dbReference>